<sequence>MHLLFNGLFLIAGIKWGDWRNWNKYHSTILFLWFGDLLYNLLCHDYIMWKYKESIFCLNLLPNHTVISLLIMFVCYPATVLIYLGRFPKKTINIVIWILFWVALFSIIEYINLRYLDLVSHYHGWTMRWSTVFNMIMFSMLRLHYKYPTAALLISIPIILFFVIYFNVPIAE</sequence>
<proteinExistence type="predicted"/>
<keyword evidence="1" id="KW-1133">Transmembrane helix</keyword>
<dbReference type="Proteomes" id="UP001357223">
    <property type="component" value="Chromosome"/>
</dbReference>
<accession>A0ABZ2C812</accession>
<organism evidence="2 3">
    <name type="scientific">Niallia oryzisoli</name>
    <dbReference type="NCBI Taxonomy" id="1737571"/>
    <lineage>
        <taxon>Bacteria</taxon>
        <taxon>Bacillati</taxon>
        <taxon>Bacillota</taxon>
        <taxon>Bacilli</taxon>
        <taxon>Bacillales</taxon>
        <taxon>Bacillaceae</taxon>
        <taxon>Niallia</taxon>
    </lineage>
</organism>
<name>A0ABZ2C812_9BACI</name>
<feature type="transmembrane region" description="Helical" evidence="1">
    <location>
        <begin position="67"/>
        <end position="85"/>
    </location>
</feature>
<dbReference type="NCBIfam" id="NF041644">
    <property type="entry name" value="CBO0543_fam"/>
    <property type="match status" value="1"/>
</dbReference>
<protein>
    <submittedName>
        <fullName evidence="2">CBO0543 family protein</fullName>
    </submittedName>
</protein>
<gene>
    <name evidence="2" type="ORF">R4Z09_19575</name>
</gene>
<keyword evidence="3" id="KW-1185">Reference proteome</keyword>
<feature type="transmembrane region" description="Helical" evidence="1">
    <location>
        <begin position="92"/>
        <end position="113"/>
    </location>
</feature>
<evidence type="ECO:0000313" key="2">
    <source>
        <dbReference type="EMBL" id="WVX79483.1"/>
    </source>
</evidence>
<reference evidence="2 3" key="1">
    <citation type="submission" date="2023-10" db="EMBL/GenBank/DDBJ databases">
        <title>Niallia locisalis sp.nov. isolated from a salt pond sample.</title>
        <authorList>
            <person name="Li X.-J."/>
            <person name="Dong L."/>
        </authorList>
    </citation>
    <scope>NUCLEOTIDE SEQUENCE [LARGE SCALE GENOMIC DNA]</scope>
    <source>
        <strain evidence="2 3">DSM 29761</strain>
    </source>
</reference>
<evidence type="ECO:0000256" key="1">
    <source>
        <dbReference type="SAM" id="Phobius"/>
    </source>
</evidence>
<feature type="transmembrane region" description="Helical" evidence="1">
    <location>
        <begin position="150"/>
        <end position="168"/>
    </location>
</feature>
<dbReference type="RefSeq" id="WP_338448417.1">
    <property type="nucleotide sequence ID" value="NZ_CP137640.1"/>
</dbReference>
<dbReference type="EMBL" id="CP137640">
    <property type="protein sequence ID" value="WVX79483.1"/>
    <property type="molecule type" value="Genomic_DNA"/>
</dbReference>
<evidence type="ECO:0000313" key="3">
    <source>
        <dbReference type="Proteomes" id="UP001357223"/>
    </source>
</evidence>
<keyword evidence="1" id="KW-0812">Transmembrane</keyword>
<dbReference type="InterPro" id="IPR048147">
    <property type="entry name" value="CBO0543-like"/>
</dbReference>
<keyword evidence="1" id="KW-0472">Membrane</keyword>